<proteinExistence type="predicted"/>
<dbReference type="Proteomes" id="UP001148662">
    <property type="component" value="Unassembled WGS sequence"/>
</dbReference>
<gene>
    <name evidence="1" type="ORF">NM688_g8567</name>
</gene>
<reference evidence="1" key="1">
    <citation type="submission" date="2022-07" db="EMBL/GenBank/DDBJ databases">
        <title>Genome Sequence of Phlebia brevispora.</title>
        <authorList>
            <person name="Buettner E."/>
        </authorList>
    </citation>
    <scope>NUCLEOTIDE SEQUENCE</scope>
    <source>
        <strain evidence="1">MPL23</strain>
    </source>
</reference>
<evidence type="ECO:0000313" key="1">
    <source>
        <dbReference type="EMBL" id="KAJ3524419.1"/>
    </source>
</evidence>
<dbReference type="EMBL" id="JANHOG010002343">
    <property type="protein sequence ID" value="KAJ3524419.1"/>
    <property type="molecule type" value="Genomic_DNA"/>
</dbReference>
<evidence type="ECO:0000313" key="2">
    <source>
        <dbReference type="Proteomes" id="UP001148662"/>
    </source>
</evidence>
<organism evidence="1 2">
    <name type="scientific">Phlebia brevispora</name>
    <dbReference type="NCBI Taxonomy" id="194682"/>
    <lineage>
        <taxon>Eukaryota</taxon>
        <taxon>Fungi</taxon>
        <taxon>Dikarya</taxon>
        <taxon>Basidiomycota</taxon>
        <taxon>Agaricomycotina</taxon>
        <taxon>Agaricomycetes</taxon>
        <taxon>Polyporales</taxon>
        <taxon>Meruliaceae</taxon>
        <taxon>Phlebia</taxon>
    </lineage>
</organism>
<sequence length="382" mass="41873">MGFFKRFFSLGSRKSKRKHEARTAQVDPAGRVVRAQEPWQQDQEGDVTRLLRSSSAHFSVVNEVDYASLPPLPHPINSVAHTPVATPTKSTSSIQRRGTYTVKVLERKLESQTEFPHANPPLNELPPKSKSTPPEIFPSPPRDQSRLIRLRQDPSVASLLNMYDDKGRISSTAFSNTPVNNAPIHGREPIKRSGSTLRQLLGEPEAGAYDAAEGDISWAERYLGEHVNGSQTSLASTAPIETPKDFLFTHTPSENTKSVVPVANITMSSDNSQEVSADYPAISSMEVEVSATAPDLNLEVDAVSVTESTTPKNAAEPKTPMRASEVFGFLAERRKTVLERQKSLKAFEATPLAPVSLNSPIPRSQPHPPKSTRQPSRSLLLC</sequence>
<protein>
    <submittedName>
        <fullName evidence="1">Uncharacterized protein</fullName>
    </submittedName>
</protein>
<accession>A0ACC1RQ25</accession>
<comment type="caution">
    <text evidence="1">The sequence shown here is derived from an EMBL/GenBank/DDBJ whole genome shotgun (WGS) entry which is preliminary data.</text>
</comment>
<keyword evidence="2" id="KW-1185">Reference proteome</keyword>
<name>A0ACC1RQ25_9APHY</name>